<dbReference type="EMBL" id="BARS01016840">
    <property type="protein sequence ID" value="GAF91328.1"/>
    <property type="molecule type" value="Genomic_DNA"/>
</dbReference>
<protein>
    <recommendedName>
        <fullName evidence="2">Galactose-1-phosphate uridyl transferase N-terminal domain-containing protein</fullName>
    </recommendedName>
</protein>
<dbReference type="AlphaFoldDB" id="X0TCR4"/>
<reference evidence="1" key="1">
    <citation type="journal article" date="2014" name="Front. Microbiol.">
        <title>High frequency of phylogenetically diverse reductive dehalogenase-homologous genes in deep subseafloor sedimentary metagenomes.</title>
        <authorList>
            <person name="Kawai M."/>
            <person name="Futagami T."/>
            <person name="Toyoda A."/>
            <person name="Takaki Y."/>
            <person name="Nishi S."/>
            <person name="Hori S."/>
            <person name="Arai W."/>
            <person name="Tsubouchi T."/>
            <person name="Morono Y."/>
            <person name="Uchiyama I."/>
            <person name="Ito T."/>
            <person name="Fujiyama A."/>
            <person name="Inagaki F."/>
            <person name="Takami H."/>
        </authorList>
    </citation>
    <scope>NUCLEOTIDE SEQUENCE</scope>
    <source>
        <strain evidence="1">Expedition CK06-06</strain>
    </source>
</reference>
<proteinExistence type="predicted"/>
<dbReference type="SUPFAM" id="SSF54197">
    <property type="entry name" value="HIT-like"/>
    <property type="match status" value="1"/>
</dbReference>
<evidence type="ECO:0000313" key="1">
    <source>
        <dbReference type="EMBL" id="GAF91328.1"/>
    </source>
</evidence>
<sequence length="190" mass="21696">MQFRREVKSQELLSPALQFESEFQPIEYREDPLTGSQSRINVARAGRVKQAQKGELGVKEMVERTRAGCSFCVENIRERTPRLPPRLLPGGRIERGECLLFPNLYPFAEYHAVATLTGRHYLELDEFTTGMLVDNLIASKEYIALVHHNDGEAKYPLWIWNHLPPSGASIIHPHVQIVVDRAPTPELDRL</sequence>
<accession>X0TCR4</accession>
<evidence type="ECO:0008006" key="2">
    <source>
        <dbReference type="Google" id="ProtNLM"/>
    </source>
</evidence>
<dbReference type="InterPro" id="IPR036265">
    <property type="entry name" value="HIT-like_sf"/>
</dbReference>
<comment type="caution">
    <text evidence="1">The sequence shown here is derived from an EMBL/GenBank/DDBJ whole genome shotgun (WGS) entry which is preliminary data.</text>
</comment>
<feature type="non-terminal residue" evidence="1">
    <location>
        <position position="190"/>
    </location>
</feature>
<dbReference type="Gene3D" id="3.30.428.10">
    <property type="entry name" value="HIT-like"/>
    <property type="match status" value="1"/>
</dbReference>
<gene>
    <name evidence="1" type="ORF">S01H1_27627</name>
</gene>
<organism evidence="1">
    <name type="scientific">marine sediment metagenome</name>
    <dbReference type="NCBI Taxonomy" id="412755"/>
    <lineage>
        <taxon>unclassified sequences</taxon>
        <taxon>metagenomes</taxon>
        <taxon>ecological metagenomes</taxon>
    </lineage>
</organism>
<name>X0TCR4_9ZZZZ</name>